<evidence type="ECO:0000256" key="3">
    <source>
        <dbReference type="ARBA" id="ARBA00015684"/>
    </source>
</evidence>
<feature type="region of interest" description="Disordered" evidence="7">
    <location>
        <begin position="909"/>
        <end position="1007"/>
    </location>
</feature>
<feature type="domain" description="26S proteasome regulatory subunit RPN2 C-terminal" evidence="8">
    <location>
        <begin position="764"/>
        <end position="890"/>
    </location>
</feature>
<dbReference type="InterPro" id="IPR016024">
    <property type="entry name" value="ARM-type_fold"/>
</dbReference>
<dbReference type="GeneID" id="80900120"/>
<feature type="compositionally biased region" description="Basic and acidic residues" evidence="7">
    <location>
        <begin position="956"/>
        <end position="965"/>
    </location>
</feature>
<evidence type="ECO:0000259" key="8">
    <source>
        <dbReference type="Pfam" id="PF18004"/>
    </source>
</evidence>
<dbReference type="GO" id="GO:0042176">
    <property type="term" value="P:regulation of protein catabolic process"/>
    <property type="evidence" value="ECO:0007669"/>
    <property type="project" value="UniProtKB-UniRule"/>
</dbReference>
<organism evidence="10 11">
    <name type="scientific">Malassezia vespertilionis</name>
    <dbReference type="NCBI Taxonomy" id="2020962"/>
    <lineage>
        <taxon>Eukaryota</taxon>
        <taxon>Fungi</taxon>
        <taxon>Dikarya</taxon>
        <taxon>Basidiomycota</taxon>
        <taxon>Ustilaginomycotina</taxon>
        <taxon>Malasseziomycetes</taxon>
        <taxon>Malasseziales</taxon>
        <taxon>Malasseziaceae</taxon>
        <taxon>Malassezia</taxon>
    </lineage>
</organism>
<dbReference type="STRING" id="2020962.A0A2N1JHG8"/>
<dbReference type="AlphaFoldDB" id="A0A2N1JHG8"/>
<dbReference type="FunFam" id="1.25.10.10:FF:000017">
    <property type="entry name" value="26S proteasome non-ATPase regulatory subunit 1"/>
    <property type="match status" value="1"/>
</dbReference>
<evidence type="ECO:0000256" key="1">
    <source>
        <dbReference type="ARBA" id="ARBA00002187"/>
    </source>
</evidence>
<dbReference type="InterPro" id="IPR016642">
    <property type="entry name" value="26S_Psome_Rpn2"/>
</dbReference>
<feature type="compositionally biased region" description="Basic and acidic residues" evidence="7">
    <location>
        <begin position="909"/>
        <end position="924"/>
    </location>
</feature>
<evidence type="ECO:0000256" key="7">
    <source>
        <dbReference type="SAM" id="MobiDB-lite"/>
    </source>
</evidence>
<dbReference type="Proteomes" id="UP000232875">
    <property type="component" value="Unassembled WGS sequence"/>
</dbReference>
<comment type="similarity">
    <text evidence="2 6">Belongs to the proteasome subunit S1 family.</text>
</comment>
<dbReference type="Pfam" id="PF21505">
    <property type="entry name" value="RPN2_N"/>
    <property type="match status" value="1"/>
</dbReference>
<evidence type="ECO:0000313" key="10">
    <source>
        <dbReference type="EMBL" id="PKI85993.1"/>
    </source>
</evidence>
<dbReference type="Pfam" id="PF18004">
    <property type="entry name" value="RPN2_C"/>
    <property type="match status" value="1"/>
</dbReference>
<dbReference type="Gene3D" id="1.25.10.10">
    <property type="entry name" value="Leucine-rich Repeat Variant"/>
    <property type="match status" value="1"/>
</dbReference>
<evidence type="ECO:0000256" key="5">
    <source>
        <dbReference type="ARBA" id="ARBA00022942"/>
    </source>
</evidence>
<dbReference type="RefSeq" id="XP_056061445.1">
    <property type="nucleotide sequence ID" value="XM_056205470.1"/>
</dbReference>
<accession>A0A2N1JHG8</accession>
<proteinExistence type="inferred from homology"/>
<name>A0A2N1JHG8_9BASI</name>
<comment type="function">
    <text evidence="1 6">Acts as a regulatory subunit of the 26S proteasome which is involved in the ATP-dependent degradation of ubiquitinated proteins.</text>
</comment>
<dbReference type="PANTHER" id="PTHR10943:SF2">
    <property type="entry name" value="26S PROTEASOME NON-ATPASE REGULATORY SUBUNIT 1"/>
    <property type="match status" value="1"/>
</dbReference>
<dbReference type="GO" id="GO:0005634">
    <property type="term" value="C:nucleus"/>
    <property type="evidence" value="ECO:0007669"/>
    <property type="project" value="TreeGrafter"/>
</dbReference>
<protein>
    <recommendedName>
        <fullName evidence="3 6">26S proteasome regulatory subunit RPN2</fullName>
    </recommendedName>
</protein>
<keyword evidence="5 6" id="KW-0647">Proteasome</keyword>
<dbReference type="InterPro" id="IPR011989">
    <property type="entry name" value="ARM-like"/>
</dbReference>
<dbReference type="InterPro" id="IPR048570">
    <property type="entry name" value="PSMD1_RPN2_N"/>
</dbReference>
<dbReference type="Pfam" id="PF13646">
    <property type="entry name" value="HEAT_2"/>
    <property type="match status" value="1"/>
</dbReference>
<dbReference type="GO" id="GO:0043161">
    <property type="term" value="P:proteasome-mediated ubiquitin-dependent protein catabolic process"/>
    <property type="evidence" value="ECO:0007669"/>
    <property type="project" value="TreeGrafter"/>
</dbReference>
<keyword evidence="4" id="KW-0677">Repeat</keyword>
<dbReference type="Pfam" id="PF01851">
    <property type="entry name" value="PC_rep"/>
    <property type="match status" value="2"/>
</dbReference>
<dbReference type="InterPro" id="IPR002015">
    <property type="entry name" value="Proteasome/cyclosome_rpt"/>
</dbReference>
<dbReference type="GO" id="GO:0034515">
    <property type="term" value="C:proteasome storage granule"/>
    <property type="evidence" value="ECO:0007669"/>
    <property type="project" value="TreeGrafter"/>
</dbReference>
<dbReference type="OrthoDB" id="261572at2759"/>
<evidence type="ECO:0000256" key="4">
    <source>
        <dbReference type="ARBA" id="ARBA00022737"/>
    </source>
</evidence>
<sequence length="1007" mass="110124">MATALTSVGGVTALLEEKDPKLHAYALDKLDALVDRFWAELADSVARIEELYEDEAFAERTLAALVASKIYFYLGELDDALSLALGANELFDVERKNEYVDTVISKAIDKYIELRNTEEKDLDARLESIVDRMMTRCIGMGEYRQVLGIALETNRLDVIENVFNTTHDVSLLTYVLEVVMSVVAAPEARKQVLLLLVKLFQSQAQTDYFSIAQCYVYLNESVLASDLFKKLVDRAAEHHDLANTEQDALMIAYQIAFDLVESASQEFLKSVQQELQQKLDLPPQGQEIEKPQGKTAWGVHICQILSGVETIRLYLEFLQDANHADLSILRSTKEVLDAQYSAYHSAVSLSNAYMNAGTASDQFLRENLEWLAKASNWSKFTATAALGVINKGNLKQGMSILRPYLPSDGPSSSVYSEGGSLFALGLIHANHGGSVLELLINTLRTNTADVVQHGAALGLGAAGMATENEEVYEELRNVLYADSAIAGEAAGYAMGLVHLGTGSAQATEEMLQYAQETQHEKIIRGLAVGIALLNYGRESEADSTIDTLIFHKDAIMRYGGVYALALAYAGTGQNKAISRLLHLAVSDGSDDVRRAAVTGLGFLLFRNPEHVPETVQLLGESYNPHVRYGAAMALGIACAGTGLDAALDLLEPMTKDTVDFVRQGACMALAMIVIEQNVSLNPRVQTVRKTFDRIITEKHEEAMAKFGATLAQGLIDAGGRNVTISLRGRGGSTNAPAIVGMALFLQYWYWFPMANFASLAFTPTAFIGLSRNLEMPQMELVSRARPSLFAYPPPLEVHSEKKLEKVETAVLSTTVKSQARQRTKEKKKAALDGAGPMDTDEKPDEEEKKEAPAPKPEPTQEMVRNCSRVTPYQLKYVASVPHSRFLPVRPVINSRAEIWQSTDKLAVHDEDADGDAKERTRARQLDTSVTGGGGGIMMLLDREPNKSFTPLSLQGDKGESMDHQEAAATLASAPDTEDKAPTSVPEAEQAPQAEEDVDMADPTPEAR</sequence>
<dbReference type="PANTHER" id="PTHR10943">
    <property type="entry name" value="26S PROTEASOME NON-ATPASE REGULATORY SUBUNIT"/>
    <property type="match status" value="1"/>
</dbReference>
<evidence type="ECO:0000313" key="11">
    <source>
        <dbReference type="Proteomes" id="UP000232875"/>
    </source>
</evidence>
<dbReference type="SUPFAM" id="SSF48371">
    <property type="entry name" value="ARM repeat"/>
    <property type="match status" value="1"/>
</dbReference>
<reference evidence="10 11" key="1">
    <citation type="submission" date="2017-10" db="EMBL/GenBank/DDBJ databases">
        <title>A novel species of cold-tolerant Malassezia isolated from bats.</title>
        <authorList>
            <person name="Lorch J.M."/>
            <person name="Palmer J.M."/>
            <person name="Vanderwolf K.J."/>
            <person name="Schmidt K.Z."/>
            <person name="Verant M.L."/>
            <person name="Weller T.J."/>
            <person name="Blehert D.S."/>
        </authorList>
    </citation>
    <scope>NUCLEOTIDE SEQUENCE [LARGE SCALE GENOMIC DNA]</scope>
    <source>
        <strain evidence="10 11">NWHC:44797-103</strain>
    </source>
</reference>
<dbReference type="PIRSF" id="PIRSF015947">
    <property type="entry name" value="26S_Psome_Rpn2"/>
    <property type="match status" value="1"/>
</dbReference>
<feature type="region of interest" description="Disordered" evidence="7">
    <location>
        <begin position="811"/>
        <end position="861"/>
    </location>
</feature>
<dbReference type="GO" id="GO:0030234">
    <property type="term" value="F:enzyme regulator activity"/>
    <property type="evidence" value="ECO:0007669"/>
    <property type="project" value="UniProtKB-UniRule"/>
</dbReference>
<gene>
    <name evidence="10" type="primary">RPN2</name>
    <name evidence="10" type="ORF">MVES_000567</name>
</gene>
<evidence type="ECO:0000256" key="6">
    <source>
        <dbReference type="PIRNR" id="PIRNR015947"/>
    </source>
</evidence>
<evidence type="ECO:0000259" key="9">
    <source>
        <dbReference type="Pfam" id="PF21505"/>
    </source>
</evidence>
<feature type="domain" description="26S proteasome non-ATPase regulatory subunit 1/RPN2 N-terminal" evidence="9">
    <location>
        <begin position="6"/>
        <end position="322"/>
    </location>
</feature>
<evidence type="ECO:0000256" key="2">
    <source>
        <dbReference type="ARBA" id="ARBA00006308"/>
    </source>
</evidence>
<dbReference type="GO" id="GO:0008540">
    <property type="term" value="C:proteasome regulatory particle, base subcomplex"/>
    <property type="evidence" value="ECO:0007669"/>
    <property type="project" value="UniProtKB-UniRule"/>
</dbReference>
<dbReference type="EMBL" id="KZ454987">
    <property type="protein sequence ID" value="PKI85993.1"/>
    <property type="molecule type" value="Genomic_DNA"/>
</dbReference>
<keyword evidence="11" id="KW-1185">Reference proteome</keyword>
<dbReference type="InterPro" id="IPR040623">
    <property type="entry name" value="RPN2_C"/>
</dbReference>